<dbReference type="InterPro" id="IPR043129">
    <property type="entry name" value="ATPase_NBD"/>
</dbReference>
<comment type="caution">
    <text evidence="4">The sequence shown here is derived from an EMBL/GenBank/DDBJ whole genome shotgun (WGS) entry which is preliminary data.</text>
</comment>
<dbReference type="InterPro" id="IPR036390">
    <property type="entry name" value="WH_DNA-bd_sf"/>
</dbReference>
<dbReference type="Proteomes" id="UP000367750">
    <property type="component" value="Unassembled WGS sequence"/>
</dbReference>
<gene>
    <name evidence="4" type="ORF">F4V43_16150</name>
</gene>
<keyword evidence="5" id="KW-1185">Reference proteome</keyword>
<accession>A0A5J5FZN5</accession>
<comment type="similarity">
    <text evidence="2">Belongs to the ROK (NagC/XylR) family.</text>
</comment>
<dbReference type="PANTHER" id="PTHR18964">
    <property type="entry name" value="ROK (REPRESSOR, ORF, KINASE) FAMILY"/>
    <property type="match status" value="1"/>
</dbReference>
<evidence type="ECO:0000313" key="4">
    <source>
        <dbReference type="EMBL" id="KAA8998761.1"/>
    </source>
</evidence>
<comment type="function">
    <text evidence="1">Transcriptional repressor of xylose-utilizing enzymes.</text>
</comment>
<dbReference type="RefSeq" id="WP_150459291.1">
    <property type="nucleotide sequence ID" value="NZ_VYKK01000026.1"/>
</dbReference>
<sequence length="347" mass="37606">MPEPTPPTDPKAVRAHILRGIRRELLHTGSSTRAELSRKLGLSFPTVGKFLAGMEREGEIRPAGRDESGGGRPAARYAYDPEYALCLSLFLERRETVYAVFDGQGVQKEAGRFPSVLEEGEEGLYRIIEPLLARFPRVRGIAVGVPGSVDQGRLIFIPGYDRFAGLDLRARCEERFGIATVIENDMNAAVLGYAHRENVPEPESLVYVYRGSNGPGAGILIGGQVVRGRSFFAGEIAFVPLGGDLNFGQALEEAQEDAALSGAGRAGREEEGAEALSRLVAALTAILNPSRIIFHGEEASPGLLERIAEASARWVPVGHLPGLVRSDWENDYLTGLYRLGLELLLEA</sequence>
<dbReference type="Gene3D" id="3.30.420.40">
    <property type="match status" value="2"/>
</dbReference>
<dbReference type="GO" id="GO:0042732">
    <property type="term" value="P:D-xylose metabolic process"/>
    <property type="evidence" value="ECO:0007669"/>
    <property type="project" value="UniProtKB-KW"/>
</dbReference>
<organism evidence="4 5">
    <name type="scientific">Paenibacillus spiritus</name>
    <dbReference type="NCBI Taxonomy" id="2496557"/>
    <lineage>
        <taxon>Bacteria</taxon>
        <taxon>Bacillati</taxon>
        <taxon>Bacillota</taxon>
        <taxon>Bacilli</taxon>
        <taxon>Bacillales</taxon>
        <taxon>Paenibacillaceae</taxon>
        <taxon>Paenibacillus</taxon>
    </lineage>
</organism>
<evidence type="ECO:0000313" key="5">
    <source>
        <dbReference type="Proteomes" id="UP000367750"/>
    </source>
</evidence>
<dbReference type="OrthoDB" id="6501901at2"/>
<dbReference type="AlphaFoldDB" id="A0A5J5FZN5"/>
<dbReference type="SUPFAM" id="SSF46785">
    <property type="entry name" value="Winged helix' DNA-binding domain"/>
    <property type="match status" value="1"/>
</dbReference>
<dbReference type="Pfam" id="PF00480">
    <property type="entry name" value="ROK"/>
    <property type="match status" value="1"/>
</dbReference>
<proteinExistence type="inferred from homology"/>
<keyword evidence="3" id="KW-0119">Carbohydrate metabolism</keyword>
<evidence type="ECO:0000256" key="2">
    <source>
        <dbReference type="ARBA" id="ARBA00006479"/>
    </source>
</evidence>
<protein>
    <submittedName>
        <fullName evidence="4">ROK family transcriptional regulator</fullName>
    </submittedName>
</protein>
<dbReference type="SUPFAM" id="SSF53067">
    <property type="entry name" value="Actin-like ATPase domain"/>
    <property type="match status" value="1"/>
</dbReference>
<dbReference type="CDD" id="cd23763">
    <property type="entry name" value="ASKHA_ATPase_ROK"/>
    <property type="match status" value="1"/>
</dbReference>
<evidence type="ECO:0000256" key="3">
    <source>
        <dbReference type="ARBA" id="ARBA00022629"/>
    </source>
</evidence>
<evidence type="ECO:0000256" key="1">
    <source>
        <dbReference type="ARBA" id="ARBA00002486"/>
    </source>
</evidence>
<dbReference type="InterPro" id="IPR036388">
    <property type="entry name" value="WH-like_DNA-bd_sf"/>
</dbReference>
<dbReference type="Gene3D" id="1.10.10.10">
    <property type="entry name" value="Winged helix-like DNA-binding domain superfamily/Winged helix DNA-binding domain"/>
    <property type="match status" value="1"/>
</dbReference>
<keyword evidence="3" id="KW-0859">Xylose metabolism</keyword>
<dbReference type="PANTHER" id="PTHR18964:SF173">
    <property type="entry name" value="GLUCOKINASE"/>
    <property type="match status" value="1"/>
</dbReference>
<reference evidence="4 5" key="1">
    <citation type="submission" date="2019-09" db="EMBL/GenBank/DDBJ databases">
        <title>Bacillus ochoae sp. nov., Paenibacillus whitsoniae sp. nov., Paenibacillus spiritus sp. nov. Isolated from the Mars Exploration Rover during spacecraft assembly.</title>
        <authorList>
            <person name="Seuylemezian A."/>
            <person name="Vaishampayan P."/>
        </authorList>
    </citation>
    <scope>NUCLEOTIDE SEQUENCE [LARGE SCALE GENOMIC DNA]</scope>
    <source>
        <strain evidence="4 5">MER_111</strain>
    </source>
</reference>
<dbReference type="EMBL" id="VYKK01000026">
    <property type="protein sequence ID" value="KAA8998761.1"/>
    <property type="molecule type" value="Genomic_DNA"/>
</dbReference>
<name>A0A5J5FZN5_9BACL</name>
<dbReference type="InterPro" id="IPR000600">
    <property type="entry name" value="ROK"/>
</dbReference>